<dbReference type="PANTHER" id="PTHR45832">
    <property type="entry name" value="SERINE/THREONINE-PROTEIN KINASE SAMKA-RELATED-RELATED"/>
    <property type="match status" value="1"/>
</dbReference>
<dbReference type="GO" id="GO:0005524">
    <property type="term" value="F:ATP binding"/>
    <property type="evidence" value="ECO:0007669"/>
    <property type="project" value="UniProtKB-UniRule"/>
</dbReference>
<evidence type="ECO:0000313" key="10">
    <source>
        <dbReference type="Proteomes" id="UP000269221"/>
    </source>
</evidence>
<keyword evidence="3 5" id="KW-0547">Nucleotide-binding</keyword>
<dbReference type="PROSITE" id="PS50011">
    <property type="entry name" value="PROTEIN_KINASE_DOM"/>
    <property type="match status" value="1"/>
</dbReference>
<evidence type="ECO:0000259" key="8">
    <source>
        <dbReference type="PROSITE" id="PS50011"/>
    </source>
</evidence>
<dbReference type="PANTHER" id="PTHR45832:SF22">
    <property type="entry name" value="SERINE_THREONINE-PROTEIN KINASE SAMKA-RELATED"/>
    <property type="match status" value="1"/>
</dbReference>
<evidence type="ECO:0000256" key="5">
    <source>
        <dbReference type="PROSITE-ProRule" id="PRU10141"/>
    </source>
</evidence>
<feature type="region of interest" description="Disordered" evidence="7">
    <location>
        <begin position="311"/>
        <end position="341"/>
    </location>
</feature>
<evidence type="ECO:0000256" key="2">
    <source>
        <dbReference type="ARBA" id="ARBA00012513"/>
    </source>
</evidence>
<evidence type="ECO:0000256" key="6">
    <source>
        <dbReference type="RuleBase" id="RU000304"/>
    </source>
</evidence>
<dbReference type="GO" id="GO:0004674">
    <property type="term" value="F:protein serine/threonine kinase activity"/>
    <property type="evidence" value="ECO:0007669"/>
    <property type="project" value="UniProtKB-KW"/>
</dbReference>
<feature type="binding site" evidence="5">
    <location>
        <position position="96"/>
    </location>
    <ligand>
        <name>ATP</name>
        <dbReference type="ChEBI" id="CHEBI:30616"/>
    </ligand>
</feature>
<dbReference type="Gene3D" id="1.10.510.10">
    <property type="entry name" value="Transferase(Phosphotransferase) domain 1"/>
    <property type="match status" value="1"/>
</dbReference>
<evidence type="ECO:0000256" key="3">
    <source>
        <dbReference type="ARBA" id="ARBA00022741"/>
    </source>
</evidence>
<sequence>MPHDMGAKFCLGFEKTDRTPGKHTKALVTLQYNKPSCFLQLVVAASAVLSEDNRSGRAVSMGDPEKYTAWQHIGSGGFGTIYKALDAATGRAVAVKQLDLQQQGCEEVLKEAMVTRKYKNTNIVTYLESYLVNEAVLLVLEYMDGGSVAEVVSKKRMHVGHIATVCRECLKGLAFLHANRVIHRDIKGDNILLGRAGAVKLADFGLCAWLTPEQSKQRSMVRTLWWMAPEVLRGQPYGPKVDTWSLGIVEIEMTKGEVPYFQQASARAMYLIGTRGAPDVHKLGLRSGLCDFLGCCLQMDVGRRGSAEELLQRHPPDSAPGTDSSGCVDRLGKERPESSTAERDLRLLVNGKLNMSQQCPGSQEFPCVLGGIKHSMASWAKEGIVPLYSALGQPHLECWGQFWVPQYRKDIELTLESVQRRAMRTVKGLEEKLFEQWLRSLGLFSLGKKRLRGDLTAGKTSP</sequence>
<comment type="caution">
    <text evidence="9">The sequence shown here is derived from an EMBL/GenBank/DDBJ whole genome shotgun (WGS) entry which is preliminary data.</text>
</comment>
<keyword evidence="6" id="KW-0808">Transferase</keyword>
<dbReference type="EC" id="2.7.11.1" evidence="2"/>
<dbReference type="SUPFAM" id="SSF56112">
    <property type="entry name" value="Protein kinase-like (PK-like)"/>
    <property type="match status" value="1"/>
</dbReference>
<evidence type="ECO:0000256" key="1">
    <source>
        <dbReference type="ARBA" id="ARBA00008874"/>
    </source>
</evidence>
<dbReference type="SMART" id="SM00220">
    <property type="entry name" value="S_TKc"/>
    <property type="match status" value="1"/>
</dbReference>
<organism evidence="9 10">
    <name type="scientific">Hirundo rustica rustica</name>
    <dbReference type="NCBI Taxonomy" id="333673"/>
    <lineage>
        <taxon>Eukaryota</taxon>
        <taxon>Metazoa</taxon>
        <taxon>Chordata</taxon>
        <taxon>Craniata</taxon>
        <taxon>Vertebrata</taxon>
        <taxon>Euteleostomi</taxon>
        <taxon>Archelosauria</taxon>
        <taxon>Archosauria</taxon>
        <taxon>Dinosauria</taxon>
        <taxon>Saurischia</taxon>
        <taxon>Theropoda</taxon>
        <taxon>Coelurosauria</taxon>
        <taxon>Aves</taxon>
        <taxon>Neognathae</taxon>
        <taxon>Neoaves</taxon>
        <taxon>Telluraves</taxon>
        <taxon>Australaves</taxon>
        <taxon>Passeriformes</taxon>
        <taxon>Sylvioidea</taxon>
        <taxon>Hirundinidae</taxon>
        <taxon>Hirundo</taxon>
    </lineage>
</organism>
<gene>
    <name evidence="9" type="ORF">DUI87_22338</name>
</gene>
<keyword evidence="6" id="KW-0723">Serine/threonine-protein kinase</keyword>
<keyword evidence="6" id="KW-0418">Kinase</keyword>
<evidence type="ECO:0000313" key="9">
    <source>
        <dbReference type="EMBL" id="RMC01074.1"/>
    </source>
</evidence>
<keyword evidence="10" id="KW-1185">Reference proteome</keyword>
<dbReference type="InterPro" id="IPR017441">
    <property type="entry name" value="Protein_kinase_ATP_BS"/>
</dbReference>
<accession>A0A3M0JPU2</accession>
<dbReference type="InterPro" id="IPR008271">
    <property type="entry name" value="Ser/Thr_kinase_AS"/>
</dbReference>
<dbReference type="AlphaFoldDB" id="A0A3M0JPU2"/>
<dbReference type="PROSITE" id="PS00108">
    <property type="entry name" value="PROTEIN_KINASE_ST"/>
    <property type="match status" value="1"/>
</dbReference>
<dbReference type="EMBL" id="QRBI01000141">
    <property type="protein sequence ID" value="RMC01074.1"/>
    <property type="molecule type" value="Genomic_DNA"/>
</dbReference>
<feature type="domain" description="Protein kinase" evidence="8">
    <location>
        <begin position="67"/>
        <end position="317"/>
    </location>
</feature>
<reference evidence="9 10" key="1">
    <citation type="submission" date="2018-07" db="EMBL/GenBank/DDBJ databases">
        <title>A high quality draft genome assembly of the barn swallow (H. rustica rustica).</title>
        <authorList>
            <person name="Formenti G."/>
            <person name="Chiara M."/>
            <person name="Poveda L."/>
            <person name="Francoijs K.-J."/>
            <person name="Bonisoli-Alquati A."/>
            <person name="Canova L."/>
            <person name="Gianfranceschi L."/>
            <person name="Horner D.S."/>
            <person name="Saino N."/>
        </authorList>
    </citation>
    <scope>NUCLEOTIDE SEQUENCE [LARGE SCALE GENOMIC DNA]</scope>
    <source>
        <strain evidence="9">Chelidonia</strain>
        <tissue evidence="9">Blood</tissue>
    </source>
</reference>
<comment type="similarity">
    <text evidence="1">Belongs to the protein kinase superfamily. STE Ser/Thr protein kinase family. STE20 subfamily.</text>
</comment>
<dbReference type="STRING" id="333673.A0A3M0JPU2"/>
<evidence type="ECO:0000256" key="7">
    <source>
        <dbReference type="SAM" id="MobiDB-lite"/>
    </source>
</evidence>
<dbReference type="PROSITE" id="PS00107">
    <property type="entry name" value="PROTEIN_KINASE_ATP"/>
    <property type="match status" value="1"/>
</dbReference>
<dbReference type="InterPro" id="IPR011009">
    <property type="entry name" value="Kinase-like_dom_sf"/>
</dbReference>
<dbReference type="InterPro" id="IPR051931">
    <property type="entry name" value="PAK3-like"/>
</dbReference>
<name>A0A3M0JPU2_HIRRU</name>
<keyword evidence="4 5" id="KW-0067">ATP-binding</keyword>
<dbReference type="InterPro" id="IPR000719">
    <property type="entry name" value="Prot_kinase_dom"/>
</dbReference>
<dbReference type="Gene3D" id="3.30.200.20">
    <property type="entry name" value="Phosphorylase Kinase, domain 1"/>
    <property type="match status" value="1"/>
</dbReference>
<proteinExistence type="inferred from homology"/>
<dbReference type="Proteomes" id="UP000269221">
    <property type="component" value="Unassembled WGS sequence"/>
</dbReference>
<evidence type="ECO:0000256" key="4">
    <source>
        <dbReference type="ARBA" id="ARBA00022840"/>
    </source>
</evidence>
<feature type="compositionally biased region" description="Basic and acidic residues" evidence="7">
    <location>
        <begin position="330"/>
        <end position="341"/>
    </location>
</feature>
<dbReference type="Pfam" id="PF00069">
    <property type="entry name" value="Pkinase"/>
    <property type="match status" value="1"/>
</dbReference>
<dbReference type="OrthoDB" id="2914378at2759"/>
<protein>
    <recommendedName>
        <fullName evidence="2">non-specific serine/threonine protein kinase</fullName>
        <ecNumber evidence="2">2.7.11.1</ecNumber>
    </recommendedName>
</protein>